<dbReference type="PANTHER" id="PTHR12137:SF54">
    <property type="entry name" value="CARBOHYDRATE SULFOTRANSFERASE"/>
    <property type="match status" value="1"/>
</dbReference>
<keyword evidence="9" id="KW-0735">Signal-anchor</keyword>
<accession>A0AAE1D4Z5</accession>
<evidence type="ECO:0000256" key="6">
    <source>
        <dbReference type="ARBA" id="ARBA00023034"/>
    </source>
</evidence>
<dbReference type="Proteomes" id="UP001283361">
    <property type="component" value="Unassembled WGS sequence"/>
</dbReference>
<dbReference type="EMBL" id="JAWDGP010005488">
    <property type="protein sequence ID" value="KAK3756658.1"/>
    <property type="molecule type" value="Genomic_DNA"/>
</dbReference>
<comment type="subcellular location">
    <subcellularLocation>
        <location evidence="1 9">Golgi apparatus membrane</location>
        <topology evidence="1 9">Single-pass type II membrane protein</topology>
    </subcellularLocation>
</comment>
<proteinExistence type="inferred from homology"/>
<dbReference type="AlphaFoldDB" id="A0AAE1D4Z5"/>
<dbReference type="InterPro" id="IPR018011">
    <property type="entry name" value="Carb_sulfotrans_8-10"/>
</dbReference>
<keyword evidence="7" id="KW-0472">Membrane</keyword>
<name>A0AAE1D4Z5_9GAST</name>
<evidence type="ECO:0000256" key="9">
    <source>
        <dbReference type="RuleBase" id="RU364020"/>
    </source>
</evidence>
<dbReference type="EC" id="2.8.2.-" evidence="9"/>
<gene>
    <name evidence="10" type="ORF">RRG08_051521</name>
</gene>
<reference evidence="10" key="1">
    <citation type="journal article" date="2023" name="G3 (Bethesda)">
        <title>A reference genome for the long-term kleptoplast-retaining sea slug Elysia crispata morphotype clarki.</title>
        <authorList>
            <person name="Eastman K.E."/>
            <person name="Pendleton A.L."/>
            <person name="Shaikh M.A."/>
            <person name="Suttiyut T."/>
            <person name="Ogas R."/>
            <person name="Tomko P."/>
            <person name="Gavelis G."/>
            <person name="Widhalm J.R."/>
            <person name="Wisecaver J.H."/>
        </authorList>
    </citation>
    <scope>NUCLEOTIDE SEQUENCE</scope>
    <source>
        <strain evidence="10">ECLA1</strain>
    </source>
</reference>
<comment type="caution">
    <text evidence="10">The sequence shown here is derived from an EMBL/GenBank/DDBJ whole genome shotgun (WGS) entry which is preliminary data.</text>
</comment>
<dbReference type="PANTHER" id="PTHR12137">
    <property type="entry name" value="CARBOHYDRATE SULFOTRANSFERASE"/>
    <property type="match status" value="1"/>
</dbReference>
<dbReference type="GO" id="GO:0008146">
    <property type="term" value="F:sulfotransferase activity"/>
    <property type="evidence" value="ECO:0007669"/>
    <property type="project" value="InterPro"/>
</dbReference>
<dbReference type="GO" id="GO:0016051">
    <property type="term" value="P:carbohydrate biosynthetic process"/>
    <property type="evidence" value="ECO:0007669"/>
    <property type="project" value="InterPro"/>
</dbReference>
<evidence type="ECO:0000256" key="7">
    <source>
        <dbReference type="ARBA" id="ARBA00023136"/>
    </source>
</evidence>
<evidence type="ECO:0000256" key="8">
    <source>
        <dbReference type="ARBA" id="ARBA00023180"/>
    </source>
</evidence>
<dbReference type="InterPro" id="IPR005331">
    <property type="entry name" value="Sulfotransferase"/>
</dbReference>
<keyword evidence="11" id="KW-1185">Reference proteome</keyword>
<keyword evidence="6 9" id="KW-0333">Golgi apparatus</keyword>
<keyword evidence="4" id="KW-0812">Transmembrane</keyword>
<evidence type="ECO:0000256" key="4">
    <source>
        <dbReference type="ARBA" id="ARBA00022692"/>
    </source>
</evidence>
<organism evidence="10 11">
    <name type="scientific">Elysia crispata</name>
    <name type="common">lettuce slug</name>
    <dbReference type="NCBI Taxonomy" id="231223"/>
    <lineage>
        <taxon>Eukaryota</taxon>
        <taxon>Metazoa</taxon>
        <taxon>Spiralia</taxon>
        <taxon>Lophotrochozoa</taxon>
        <taxon>Mollusca</taxon>
        <taxon>Gastropoda</taxon>
        <taxon>Heterobranchia</taxon>
        <taxon>Euthyneura</taxon>
        <taxon>Panpulmonata</taxon>
        <taxon>Sacoglossa</taxon>
        <taxon>Placobranchoidea</taxon>
        <taxon>Plakobranchidae</taxon>
        <taxon>Elysia</taxon>
    </lineage>
</organism>
<protein>
    <recommendedName>
        <fullName evidence="9">Carbohydrate sulfotransferase</fullName>
        <ecNumber evidence="9">2.8.2.-</ecNumber>
    </recommendedName>
</protein>
<keyword evidence="5" id="KW-1133">Transmembrane helix</keyword>
<evidence type="ECO:0000313" key="11">
    <source>
        <dbReference type="Proteomes" id="UP001283361"/>
    </source>
</evidence>
<dbReference type="Pfam" id="PF03567">
    <property type="entry name" value="Sulfotransfer_2"/>
    <property type="match status" value="1"/>
</dbReference>
<keyword evidence="8 9" id="KW-0325">Glycoprotein</keyword>
<comment type="similarity">
    <text evidence="2 9">Belongs to the sulfotransferase 2 family.</text>
</comment>
<evidence type="ECO:0000256" key="2">
    <source>
        <dbReference type="ARBA" id="ARBA00006339"/>
    </source>
</evidence>
<evidence type="ECO:0000256" key="1">
    <source>
        <dbReference type="ARBA" id="ARBA00004323"/>
    </source>
</evidence>
<evidence type="ECO:0000313" key="10">
    <source>
        <dbReference type="EMBL" id="KAK3756658.1"/>
    </source>
</evidence>
<keyword evidence="9" id="KW-0119">Carbohydrate metabolism</keyword>
<evidence type="ECO:0000256" key="3">
    <source>
        <dbReference type="ARBA" id="ARBA00022679"/>
    </source>
</evidence>
<keyword evidence="3 9" id="KW-0808">Transferase</keyword>
<dbReference type="GO" id="GO:0000139">
    <property type="term" value="C:Golgi membrane"/>
    <property type="evidence" value="ECO:0007669"/>
    <property type="project" value="UniProtKB-SubCell"/>
</dbReference>
<evidence type="ECO:0000256" key="5">
    <source>
        <dbReference type="ARBA" id="ARBA00022989"/>
    </source>
</evidence>
<sequence length="192" mass="22383">MFFLSQLTRVRSQLMPEHTSYPSLRQPQGSWKARIDQSTLSSTIPSPNTDVFTMEAPKCNHEKPSSFFNYEISLCENSIQCGDGVTFLEFVKYLVYSQNTGKDLNRHYQPMHQECRICNQQYDFIDLLETLTGDISGKIAESEQKRSFMVGLFTQVPLQDRLRLRELYLADFELFGYDSMSFDLFPEINLRK</sequence>